<evidence type="ECO:0000256" key="3">
    <source>
        <dbReference type="ARBA" id="ARBA00022642"/>
    </source>
</evidence>
<evidence type="ECO:0000256" key="9">
    <source>
        <dbReference type="ARBA" id="ARBA00048721"/>
    </source>
</evidence>
<name>A0A0J6WTD4_9FIRM</name>
<reference evidence="12 13" key="1">
    <citation type="submission" date="2015-06" db="EMBL/GenBank/DDBJ databases">
        <title>Draft genome sequence of beer spoilage bacterium Megasphaera cerevisiae type strain 20462.</title>
        <authorList>
            <person name="Kutumbaka K."/>
            <person name="Pasmowitz J."/>
            <person name="Mategko J."/>
            <person name="Reyes D."/>
            <person name="Friedrich A."/>
            <person name="Han S."/>
            <person name="Martens-Habbena W."/>
            <person name="Neal-McKinney J."/>
            <person name="Janagama H.K."/>
            <person name="Nadala C."/>
            <person name="Samadpour M."/>
        </authorList>
    </citation>
    <scope>NUCLEOTIDE SEQUENCE [LARGE SCALE GENOMIC DNA]</scope>
    <source>
        <strain evidence="12 13">DSM 20462</strain>
    </source>
</reference>
<protein>
    <recommendedName>
        <fullName evidence="10">Probable nicotinate-nucleotide adenylyltransferase</fullName>
        <ecNumber evidence="10">2.7.7.18</ecNumber>
    </recommendedName>
    <alternativeName>
        <fullName evidence="10">Deamido-NAD(+) diphosphorylase</fullName>
    </alternativeName>
    <alternativeName>
        <fullName evidence="10">Deamido-NAD(+) pyrophosphorylase</fullName>
    </alternativeName>
    <alternativeName>
        <fullName evidence="10">Nicotinate mononucleotide adenylyltransferase</fullName>
        <shortName evidence="10">NaMN adenylyltransferase</shortName>
    </alternativeName>
</protein>
<keyword evidence="6 10" id="KW-0547">Nucleotide-binding</keyword>
<dbReference type="EMBL" id="LEKT01000015">
    <property type="protein sequence ID" value="KMO86795.1"/>
    <property type="molecule type" value="Genomic_DNA"/>
</dbReference>
<gene>
    <name evidence="10" type="primary">nadD</name>
    <name evidence="12" type="ORF">AB840_06180</name>
</gene>
<keyword evidence="5 10" id="KW-0548">Nucleotidyltransferase</keyword>
<keyword evidence="8 10" id="KW-0520">NAD</keyword>
<dbReference type="NCBIfam" id="TIGR00125">
    <property type="entry name" value="cyt_tran_rel"/>
    <property type="match status" value="1"/>
</dbReference>
<dbReference type="Proteomes" id="UP000036503">
    <property type="component" value="Unassembled WGS sequence"/>
</dbReference>
<evidence type="ECO:0000256" key="8">
    <source>
        <dbReference type="ARBA" id="ARBA00023027"/>
    </source>
</evidence>
<dbReference type="EC" id="2.7.7.18" evidence="10"/>
<evidence type="ECO:0000259" key="11">
    <source>
        <dbReference type="Pfam" id="PF01467"/>
    </source>
</evidence>
<evidence type="ECO:0000256" key="5">
    <source>
        <dbReference type="ARBA" id="ARBA00022695"/>
    </source>
</evidence>
<dbReference type="GO" id="GO:0009435">
    <property type="term" value="P:NAD+ biosynthetic process"/>
    <property type="evidence" value="ECO:0007669"/>
    <property type="project" value="UniProtKB-UniRule"/>
</dbReference>
<accession>A0A0J6WTD4</accession>
<dbReference type="Pfam" id="PF01467">
    <property type="entry name" value="CTP_transf_like"/>
    <property type="match status" value="1"/>
</dbReference>
<dbReference type="InterPro" id="IPR004821">
    <property type="entry name" value="Cyt_trans-like"/>
</dbReference>
<dbReference type="NCBIfam" id="NF000840">
    <property type="entry name" value="PRK00071.1-3"/>
    <property type="match status" value="1"/>
</dbReference>
<dbReference type="InParanoid" id="A0A0J6WTD4"/>
<dbReference type="PANTHER" id="PTHR39321">
    <property type="entry name" value="NICOTINATE-NUCLEOTIDE ADENYLYLTRANSFERASE-RELATED"/>
    <property type="match status" value="1"/>
</dbReference>
<sequence>MEITRMGIMGGTFNPIHLGHLMIAEEARQTFHLDRVLFIPSYITPNKNVDGATAQQRLTMTRLAIADNPYFAVSDMEIRRGGNSYTVDTLRFLKKLYGSSYMLYFISGTDTIHDLPNWHEPEKILQLCQFVGATRPDGTEAIGKIVERFGKLGEHIVKLTVPTMEISSTDLRFRIRHGISVRYMMPKAVTEYVEKNGVYQCTIQNSKKESETI</sequence>
<feature type="domain" description="Cytidyltransferase-like" evidence="11">
    <location>
        <begin position="8"/>
        <end position="172"/>
    </location>
</feature>
<evidence type="ECO:0000256" key="4">
    <source>
        <dbReference type="ARBA" id="ARBA00022679"/>
    </source>
</evidence>
<dbReference type="InterPro" id="IPR014729">
    <property type="entry name" value="Rossmann-like_a/b/a_fold"/>
</dbReference>
<dbReference type="GO" id="GO:0005524">
    <property type="term" value="F:ATP binding"/>
    <property type="evidence" value="ECO:0007669"/>
    <property type="project" value="UniProtKB-KW"/>
</dbReference>
<evidence type="ECO:0000313" key="13">
    <source>
        <dbReference type="Proteomes" id="UP000036503"/>
    </source>
</evidence>
<dbReference type="OrthoDB" id="5295945at2"/>
<keyword evidence="7 10" id="KW-0067">ATP-binding</keyword>
<comment type="caution">
    <text evidence="12">The sequence shown here is derived from an EMBL/GenBank/DDBJ whole genome shotgun (WGS) entry which is preliminary data.</text>
</comment>
<proteinExistence type="inferred from homology"/>
<dbReference type="GO" id="GO:0004515">
    <property type="term" value="F:nicotinate-nucleotide adenylyltransferase activity"/>
    <property type="evidence" value="ECO:0007669"/>
    <property type="project" value="UniProtKB-UniRule"/>
</dbReference>
<dbReference type="CDD" id="cd02165">
    <property type="entry name" value="NMNAT"/>
    <property type="match status" value="1"/>
</dbReference>
<dbReference type="Gene3D" id="3.40.50.620">
    <property type="entry name" value="HUPs"/>
    <property type="match status" value="1"/>
</dbReference>
<keyword evidence="3 10" id="KW-0662">Pyridine nucleotide biosynthesis</keyword>
<evidence type="ECO:0000256" key="1">
    <source>
        <dbReference type="ARBA" id="ARBA00002324"/>
    </source>
</evidence>
<comment type="function">
    <text evidence="1 10">Catalyzes the reversible adenylation of nicotinate mononucleotide (NaMN) to nicotinic acid adenine dinucleotide (NaAD).</text>
</comment>
<comment type="pathway">
    <text evidence="2 10">Cofactor biosynthesis; NAD(+) biosynthesis; deamido-NAD(+) from nicotinate D-ribonucleotide: step 1/1.</text>
</comment>
<comment type="similarity">
    <text evidence="10">Belongs to the NadD family.</text>
</comment>
<dbReference type="FunCoup" id="A0A0J6WTD4">
    <property type="interactions" value="380"/>
</dbReference>
<comment type="catalytic activity">
    <reaction evidence="9 10">
        <text>nicotinate beta-D-ribonucleotide + ATP + H(+) = deamido-NAD(+) + diphosphate</text>
        <dbReference type="Rhea" id="RHEA:22860"/>
        <dbReference type="ChEBI" id="CHEBI:15378"/>
        <dbReference type="ChEBI" id="CHEBI:30616"/>
        <dbReference type="ChEBI" id="CHEBI:33019"/>
        <dbReference type="ChEBI" id="CHEBI:57502"/>
        <dbReference type="ChEBI" id="CHEBI:58437"/>
        <dbReference type="EC" id="2.7.7.18"/>
    </reaction>
</comment>
<dbReference type="HAMAP" id="MF_00244">
    <property type="entry name" value="NaMN_adenylyltr"/>
    <property type="match status" value="1"/>
</dbReference>
<dbReference type="RefSeq" id="WP_048513963.1">
    <property type="nucleotide sequence ID" value="NZ_FUXD01000001.1"/>
</dbReference>
<dbReference type="NCBIfam" id="TIGR00482">
    <property type="entry name" value="nicotinate (nicotinamide) nucleotide adenylyltransferase"/>
    <property type="match status" value="1"/>
</dbReference>
<evidence type="ECO:0000256" key="2">
    <source>
        <dbReference type="ARBA" id="ARBA00005019"/>
    </source>
</evidence>
<dbReference type="PANTHER" id="PTHR39321:SF3">
    <property type="entry name" value="PHOSPHOPANTETHEINE ADENYLYLTRANSFERASE"/>
    <property type="match status" value="1"/>
</dbReference>
<keyword evidence="13" id="KW-1185">Reference proteome</keyword>
<dbReference type="PATRIC" id="fig|1122219.3.peg.690"/>
<dbReference type="InterPro" id="IPR005248">
    <property type="entry name" value="NadD/NMNAT"/>
</dbReference>
<evidence type="ECO:0000256" key="10">
    <source>
        <dbReference type="HAMAP-Rule" id="MF_00244"/>
    </source>
</evidence>
<organism evidence="12 13">
    <name type="scientific">Megasphaera cerevisiae DSM 20462</name>
    <dbReference type="NCBI Taxonomy" id="1122219"/>
    <lineage>
        <taxon>Bacteria</taxon>
        <taxon>Bacillati</taxon>
        <taxon>Bacillota</taxon>
        <taxon>Negativicutes</taxon>
        <taxon>Veillonellales</taxon>
        <taxon>Veillonellaceae</taxon>
        <taxon>Megasphaera</taxon>
    </lineage>
</organism>
<dbReference type="STRING" id="39029.BSR42_02425"/>
<dbReference type="AlphaFoldDB" id="A0A0J6WTD4"/>
<evidence type="ECO:0000256" key="6">
    <source>
        <dbReference type="ARBA" id="ARBA00022741"/>
    </source>
</evidence>
<keyword evidence="4 10" id="KW-0808">Transferase</keyword>
<evidence type="ECO:0000313" key="12">
    <source>
        <dbReference type="EMBL" id="KMO86795.1"/>
    </source>
</evidence>
<dbReference type="SUPFAM" id="SSF52374">
    <property type="entry name" value="Nucleotidylyl transferase"/>
    <property type="match status" value="1"/>
</dbReference>
<dbReference type="UniPathway" id="UPA00253">
    <property type="reaction ID" value="UER00332"/>
</dbReference>
<evidence type="ECO:0000256" key="7">
    <source>
        <dbReference type="ARBA" id="ARBA00022840"/>
    </source>
</evidence>